<dbReference type="InterPro" id="IPR023333">
    <property type="entry name" value="Proteasome_suB-type"/>
</dbReference>
<dbReference type="PANTHER" id="PTHR32194:SF2">
    <property type="entry name" value="PROTEASOME SUBUNIT BETA TYPE-1"/>
    <property type="match status" value="1"/>
</dbReference>
<sequence>MSRRGDWVYENNGGTCVAIAGADYCVVAADTRLSVGYSILTRDHSKICDLADKCVLASSGFQGDIKALHKNLAARELLYQHQHNKRMSCPAMAQLLSNTLYYKRFFPYYAFNVLGKGCVFTYDAVGSYERTGYSAQGTGSTLIMPVLDNQLKSPSPLLLPARDAVTPLSESEAIDLVKDVFASATERDIYTVSCICSLPKYCACFSFIYIYPVDPQTCKICRETSWKL</sequence>
<dbReference type="Gene3D" id="3.60.20.10">
    <property type="entry name" value="Glutamine Phosphoribosylpyrophosphate, subunit 1, domain 1"/>
    <property type="match status" value="1"/>
</dbReference>
<gene>
    <name evidence="5" type="primary">LOC103632974</name>
</gene>
<evidence type="ECO:0000256" key="3">
    <source>
        <dbReference type="ARBA" id="ARBA00026071"/>
    </source>
</evidence>
<keyword evidence="7" id="KW-1267">Proteomics identification</keyword>
<keyword evidence="4" id="KW-0539">Nucleus</keyword>
<evidence type="ECO:0000256" key="2">
    <source>
        <dbReference type="ARBA" id="ARBA00022942"/>
    </source>
</evidence>
<dbReference type="PROSITE" id="PS51476">
    <property type="entry name" value="PROTEASOME_BETA_2"/>
    <property type="match status" value="1"/>
</dbReference>
<evidence type="ECO:0007829" key="7">
    <source>
        <dbReference type="PeptideAtlas" id="A0A804UDY3"/>
    </source>
</evidence>
<dbReference type="EnsemblPlants" id="Zm00001eb317720_T001">
    <property type="protein sequence ID" value="Zm00001eb317720_P001"/>
    <property type="gene ID" value="Zm00001eb317720"/>
</dbReference>
<dbReference type="Proteomes" id="UP000007305">
    <property type="component" value="Chromosome 7"/>
</dbReference>
<comment type="similarity">
    <text evidence="4">Belongs to the peptidase T1B family.</text>
</comment>
<proteinExistence type="evidence at protein level"/>
<comment type="function">
    <text evidence="4">Component of the proteasome, a multicatalytic proteinase complex which is characterized by its ability to cleave peptides with Arg, Phe, Tyr, Leu, and Glu adjacent to the leaving group at neutral or slightly basic pH. The proteasome has an ATP-dependent proteolytic activity.</text>
</comment>
<dbReference type="PROSITE" id="PS00854">
    <property type="entry name" value="PROTEASOME_BETA_1"/>
    <property type="match status" value="1"/>
</dbReference>
<dbReference type="Pfam" id="PF00227">
    <property type="entry name" value="Proteasome"/>
    <property type="match status" value="1"/>
</dbReference>
<dbReference type="InterPro" id="IPR016050">
    <property type="entry name" value="Proteasome_bsu_CS"/>
</dbReference>
<dbReference type="CDD" id="cd03757">
    <property type="entry name" value="proteasome_beta_type_1"/>
    <property type="match status" value="1"/>
</dbReference>
<comment type="subunit">
    <text evidence="4">Component of the proteasome complex.</text>
</comment>
<dbReference type="GO" id="GO:0005737">
    <property type="term" value="C:cytoplasm"/>
    <property type="evidence" value="ECO:0007669"/>
    <property type="project" value="UniProtKB-SubCell"/>
</dbReference>
<keyword evidence="6" id="KW-1185">Reference proteome</keyword>
<dbReference type="GO" id="GO:0005839">
    <property type="term" value="C:proteasome core complex"/>
    <property type="evidence" value="ECO:0007669"/>
    <property type="project" value="InterPro"/>
</dbReference>
<dbReference type="GeneID" id="103632974"/>
<reference evidence="5" key="2">
    <citation type="submission" date="2019-07" db="EMBL/GenBank/DDBJ databases">
        <authorList>
            <person name="Seetharam A."/>
            <person name="Woodhouse M."/>
            <person name="Cannon E."/>
        </authorList>
    </citation>
    <scope>NUCLEOTIDE SEQUENCE [LARGE SCALE GENOMIC DNA]</scope>
    <source>
        <strain evidence="5">cv. B73</strain>
    </source>
</reference>
<dbReference type="RefSeq" id="XP_008652896.1">
    <property type="nucleotide sequence ID" value="XM_008654674.4"/>
</dbReference>
<dbReference type="GO" id="GO:0051603">
    <property type="term" value="P:proteolysis involved in protein catabolic process"/>
    <property type="evidence" value="ECO:0007669"/>
    <property type="project" value="InterPro"/>
</dbReference>
<evidence type="ECO:0000313" key="6">
    <source>
        <dbReference type="Proteomes" id="UP000007305"/>
    </source>
</evidence>
<name>A0A804UDY3_MAIZE</name>
<comment type="subunit">
    <text evidence="3">The 26S proteasome consists of a 20S proteasome core and two 19S regulatory subunits. The 20S proteasome core is composed of 28 subunits that are arranged in four stacked rings, resulting in a barrel-shaped structure. The two end rings are each formed by seven alpha subunits, and the two central rings are each formed by seven beta subunits. The catalytic chamber with the active sites is on the inside of the barrel.</text>
</comment>
<evidence type="ECO:0000313" key="5">
    <source>
        <dbReference type="EnsemblPlants" id="Zm00001eb317720_P001"/>
    </source>
</evidence>
<keyword evidence="2 4" id="KW-0647">Proteasome</keyword>
<keyword evidence="1 4" id="KW-0963">Cytoplasm</keyword>
<evidence type="ECO:0000256" key="1">
    <source>
        <dbReference type="ARBA" id="ARBA00022490"/>
    </source>
</evidence>
<dbReference type="InterPro" id="IPR001353">
    <property type="entry name" value="Proteasome_sua/b"/>
</dbReference>
<organism evidence="5 6">
    <name type="scientific">Zea mays</name>
    <name type="common">Maize</name>
    <dbReference type="NCBI Taxonomy" id="4577"/>
    <lineage>
        <taxon>Eukaryota</taxon>
        <taxon>Viridiplantae</taxon>
        <taxon>Streptophyta</taxon>
        <taxon>Embryophyta</taxon>
        <taxon>Tracheophyta</taxon>
        <taxon>Spermatophyta</taxon>
        <taxon>Magnoliopsida</taxon>
        <taxon>Liliopsida</taxon>
        <taxon>Poales</taxon>
        <taxon>Poaceae</taxon>
        <taxon>PACMAD clade</taxon>
        <taxon>Panicoideae</taxon>
        <taxon>Andropogonodae</taxon>
        <taxon>Andropogoneae</taxon>
        <taxon>Tripsacinae</taxon>
        <taxon>Zea</taxon>
    </lineage>
</organism>
<reference evidence="6" key="1">
    <citation type="submission" date="2015-12" db="EMBL/GenBank/DDBJ databases">
        <title>Update maize B73 reference genome by single molecule sequencing technologies.</title>
        <authorList>
            <consortium name="Maize Genome Sequencing Project"/>
            <person name="Ware D."/>
        </authorList>
    </citation>
    <scope>NUCLEOTIDE SEQUENCE [LARGE SCALE GENOMIC DNA]</scope>
    <source>
        <strain evidence="6">cv. B73</strain>
    </source>
</reference>
<accession>A0A804UDY3</accession>
<dbReference type="GO" id="GO:0005634">
    <property type="term" value="C:nucleus"/>
    <property type="evidence" value="ECO:0007669"/>
    <property type="project" value="UniProtKB-SubCell"/>
</dbReference>
<dbReference type="Gramene" id="Zm00001eb317720_T001">
    <property type="protein sequence ID" value="Zm00001eb317720_P001"/>
    <property type="gene ID" value="Zm00001eb317720"/>
</dbReference>
<dbReference type="OrthoDB" id="268479at2759"/>
<dbReference type="SUPFAM" id="SSF56235">
    <property type="entry name" value="N-terminal nucleophile aminohydrolases (Ntn hydrolases)"/>
    <property type="match status" value="1"/>
</dbReference>
<protein>
    <recommendedName>
        <fullName evidence="4">Proteasome subunit beta</fullName>
    </recommendedName>
</protein>
<dbReference type="PANTHER" id="PTHR32194">
    <property type="entry name" value="METALLOPROTEASE TLDD"/>
    <property type="match status" value="1"/>
</dbReference>
<evidence type="ECO:0000256" key="4">
    <source>
        <dbReference type="RuleBase" id="RU004203"/>
    </source>
</evidence>
<dbReference type="AlphaFoldDB" id="A0A804UDY3"/>
<comment type="subcellular location">
    <subcellularLocation>
        <location evidence="4">Cytoplasm</location>
    </subcellularLocation>
    <subcellularLocation>
        <location evidence="4">Nucleus</location>
    </subcellularLocation>
</comment>
<dbReference type="InterPro" id="IPR029055">
    <property type="entry name" value="Ntn_hydrolases_N"/>
</dbReference>
<reference evidence="5" key="3">
    <citation type="submission" date="2021-05" db="UniProtKB">
        <authorList>
            <consortium name="EnsemblPlants"/>
        </authorList>
    </citation>
    <scope>IDENTIFICATION</scope>
    <source>
        <strain evidence="5">cv. B73</strain>
    </source>
</reference>